<evidence type="ECO:0000256" key="4">
    <source>
        <dbReference type="ARBA" id="ARBA00022840"/>
    </source>
</evidence>
<evidence type="ECO:0000256" key="7">
    <source>
        <dbReference type="SAM" id="Phobius"/>
    </source>
</evidence>
<feature type="domain" description="Protein kinase" evidence="8">
    <location>
        <begin position="15"/>
        <end position="289"/>
    </location>
</feature>
<keyword evidence="3 9" id="KW-0418">Kinase</keyword>
<dbReference type="GO" id="GO:0016301">
    <property type="term" value="F:kinase activity"/>
    <property type="evidence" value="ECO:0007669"/>
    <property type="project" value="UniProtKB-KW"/>
</dbReference>
<name>A0ABZ2LEM0_9BACT</name>
<dbReference type="SUPFAM" id="SSF56112">
    <property type="entry name" value="Protein kinase-like (PK-like)"/>
    <property type="match status" value="1"/>
</dbReference>
<keyword evidence="7" id="KW-1133">Transmembrane helix</keyword>
<dbReference type="PROSITE" id="PS50011">
    <property type="entry name" value="PROTEIN_KINASE_DOM"/>
    <property type="match status" value="1"/>
</dbReference>
<gene>
    <name evidence="9" type="ORF">LVJ94_12300</name>
</gene>
<dbReference type="InterPro" id="IPR017441">
    <property type="entry name" value="Protein_kinase_ATP_BS"/>
</dbReference>
<feature type="binding site" evidence="5">
    <location>
        <position position="47"/>
    </location>
    <ligand>
        <name>ATP</name>
        <dbReference type="ChEBI" id="CHEBI:30616"/>
    </ligand>
</feature>
<keyword evidence="1" id="KW-0808">Transferase</keyword>
<dbReference type="PROSITE" id="PS00109">
    <property type="entry name" value="PROTEIN_KINASE_TYR"/>
    <property type="match status" value="1"/>
</dbReference>
<reference evidence="9" key="1">
    <citation type="submission" date="2021-12" db="EMBL/GenBank/DDBJ databases">
        <title>Discovery of the Pendulisporaceae a myxobacterial family with distinct sporulation behavior and unique specialized metabolism.</title>
        <authorList>
            <person name="Garcia R."/>
            <person name="Popoff A."/>
            <person name="Bader C.D."/>
            <person name="Loehr J."/>
            <person name="Walesch S."/>
            <person name="Walt C."/>
            <person name="Boldt J."/>
            <person name="Bunk B."/>
            <person name="Haeckl F.J.F.P.J."/>
            <person name="Gunesch A.P."/>
            <person name="Birkelbach J."/>
            <person name="Nuebel U."/>
            <person name="Pietschmann T."/>
            <person name="Bach T."/>
            <person name="Mueller R."/>
        </authorList>
    </citation>
    <scope>NUCLEOTIDE SEQUENCE</scope>
    <source>
        <strain evidence="9">MSr11367</strain>
    </source>
</reference>
<dbReference type="PANTHER" id="PTHR43289">
    <property type="entry name" value="MITOGEN-ACTIVATED PROTEIN KINASE KINASE KINASE 20-RELATED"/>
    <property type="match status" value="1"/>
</dbReference>
<evidence type="ECO:0000256" key="3">
    <source>
        <dbReference type="ARBA" id="ARBA00022777"/>
    </source>
</evidence>
<dbReference type="Pfam" id="PF00069">
    <property type="entry name" value="Pkinase"/>
    <property type="match status" value="1"/>
</dbReference>
<evidence type="ECO:0000259" key="8">
    <source>
        <dbReference type="PROSITE" id="PS50011"/>
    </source>
</evidence>
<evidence type="ECO:0000256" key="6">
    <source>
        <dbReference type="SAM" id="MobiDB-lite"/>
    </source>
</evidence>
<organism evidence="9 10">
    <name type="scientific">Pendulispora rubella</name>
    <dbReference type="NCBI Taxonomy" id="2741070"/>
    <lineage>
        <taxon>Bacteria</taxon>
        <taxon>Pseudomonadati</taxon>
        <taxon>Myxococcota</taxon>
        <taxon>Myxococcia</taxon>
        <taxon>Myxococcales</taxon>
        <taxon>Sorangiineae</taxon>
        <taxon>Pendulisporaceae</taxon>
        <taxon>Pendulispora</taxon>
    </lineage>
</organism>
<dbReference type="InterPro" id="IPR000719">
    <property type="entry name" value="Prot_kinase_dom"/>
</dbReference>
<feature type="region of interest" description="Disordered" evidence="6">
    <location>
        <begin position="396"/>
        <end position="477"/>
    </location>
</feature>
<dbReference type="Gene3D" id="3.30.200.20">
    <property type="entry name" value="Phosphorylase Kinase, domain 1"/>
    <property type="match status" value="1"/>
</dbReference>
<dbReference type="EMBL" id="CP089983">
    <property type="protein sequence ID" value="WXB08009.1"/>
    <property type="molecule type" value="Genomic_DNA"/>
</dbReference>
<dbReference type="Gene3D" id="1.10.510.10">
    <property type="entry name" value="Transferase(Phosphotransferase) domain 1"/>
    <property type="match status" value="1"/>
</dbReference>
<keyword evidence="7" id="KW-0472">Membrane</keyword>
<dbReference type="InterPro" id="IPR008266">
    <property type="entry name" value="Tyr_kinase_AS"/>
</dbReference>
<keyword evidence="10" id="KW-1185">Reference proteome</keyword>
<evidence type="ECO:0000256" key="1">
    <source>
        <dbReference type="ARBA" id="ARBA00022679"/>
    </source>
</evidence>
<feature type="compositionally biased region" description="Basic and acidic residues" evidence="6">
    <location>
        <begin position="346"/>
        <end position="356"/>
    </location>
</feature>
<feature type="transmembrane region" description="Helical" evidence="7">
    <location>
        <begin position="372"/>
        <end position="391"/>
    </location>
</feature>
<evidence type="ECO:0000313" key="9">
    <source>
        <dbReference type="EMBL" id="WXB08009.1"/>
    </source>
</evidence>
<sequence>MPPQRLRRGQRLGRYELLAQVGEGGMASVWLARSHGLRGFEKLVALKMIKAQLADDALFERWFLDEAKIAQRIFHTNVATTLDLGEEHGSLFLVMEWIDGDSLGRVRRSYHRASGKPLPLPIALRLVADMCKGLHAAHELSDERGEGLHIVHRDVSPNNVMITSSGAVKLIDFGIATARDRSSPETTLGIVRGKINYLAPEQIHRRSALDRRCDVWAAGVCLYELAVGTLPFTGKDSEEVMQKIASEGAPPPFDSDPDVDEILCRSLAHHPEDRFATALEMQRAIEALLDAGGGVTERDVAIFLAREVPGLAEERRAFIDDALSPPVPSPASTGPALGAEVVTGDDPDRTRPDRPARSGPTRPTRPTRAPRGVLAVVLLLALGAVAGVVMFTRGPTASPSSEVHAEGPLTTTGAQPPVASGAASTAAPANQSVATATATPSKKSAPNVGTKKAAGRAPSPSAKAVSSSAPKEIDFGF</sequence>
<keyword evidence="2 5" id="KW-0547">Nucleotide-binding</keyword>
<protein>
    <submittedName>
        <fullName evidence="9">Protein kinase</fullName>
    </submittedName>
</protein>
<evidence type="ECO:0000256" key="2">
    <source>
        <dbReference type="ARBA" id="ARBA00022741"/>
    </source>
</evidence>
<feature type="compositionally biased region" description="Low complexity" evidence="6">
    <location>
        <begin position="416"/>
        <end position="446"/>
    </location>
</feature>
<keyword evidence="4 5" id="KW-0067">ATP-binding</keyword>
<keyword evidence="7" id="KW-0812">Transmembrane</keyword>
<dbReference type="CDD" id="cd14014">
    <property type="entry name" value="STKc_PknB_like"/>
    <property type="match status" value="1"/>
</dbReference>
<feature type="region of interest" description="Disordered" evidence="6">
    <location>
        <begin position="322"/>
        <end position="369"/>
    </location>
</feature>
<evidence type="ECO:0000313" key="10">
    <source>
        <dbReference type="Proteomes" id="UP001374803"/>
    </source>
</evidence>
<dbReference type="PROSITE" id="PS00107">
    <property type="entry name" value="PROTEIN_KINASE_ATP"/>
    <property type="match status" value="1"/>
</dbReference>
<dbReference type="PANTHER" id="PTHR43289:SF6">
    <property type="entry name" value="SERINE_THREONINE-PROTEIN KINASE NEKL-3"/>
    <property type="match status" value="1"/>
</dbReference>
<evidence type="ECO:0000256" key="5">
    <source>
        <dbReference type="PROSITE-ProRule" id="PRU10141"/>
    </source>
</evidence>
<proteinExistence type="predicted"/>
<dbReference type="RefSeq" id="WP_394837681.1">
    <property type="nucleotide sequence ID" value="NZ_CP089929.1"/>
</dbReference>
<feature type="compositionally biased region" description="Low complexity" evidence="6">
    <location>
        <begin position="457"/>
        <end position="470"/>
    </location>
</feature>
<accession>A0ABZ2LEM0</accession>
<dbReference type="Proteomes" id="UP001374803">
    <property type="component" value="Chromosome"/>
</dbReference>
<dbReference type="InterPro" id="IPR011009">
    <property type="entry name" value="Kinase-like_dom_sf"/>
</dbReference>
<feature type="compositionally biased region" description="Low complexity" evidence="6">
    <location>
        <begin position="357"/>
        <end position="369"/>
    </location>
</feature>